<evidence type="ECO:0000313" key="3">
    <source>
        <dbReference type="Proteomes" id="UP001479436"/>
    </source>
</evidence>
<comment type="caution">
    <text evidence="2">The sequence shown here is derived from an EMBL/GenBank/DDBJ whole genome shotgun (WGS) entry which is preliminary data.</text>
</comment>
<dbReference type="EMBL" id="JASJQH010010789">
    <property type="protein sequence ID" value="KAK9670750.1"/>
    <property type="molecule type" value="Genomic_DNA"/>
</dbReference>
<feature type="region of interest" description="Disordered" evidence="1">
    <location>
        <begin position="96"/>
        <end position="115"/>
    </location>
</feature>
<sequence length="149" mass="16455">MYPILLIIFLVVFFGLIVRGILFGNQELSSAEEPRRNGRQSHREHYSATEGLSPPSYYSPTAPNPVYLSGVYPTLQAHMSLPYYYTATDSVPTVQQSISPPSYNADQRLTSPPSYNADPELLPSETISAEVVEQISATVVTIPTYSTHS</sequence>
<feature type="compositionally biased region" description="Polar residues" evidence="1">
    <location>
        <begin position="96"/>
        <end position="114"/>
    </location>
</feature>
<reference evidence="2 3" key="1">
    <citation type="submission" date="2023-04" db="EMBL/GenBank/DDBJ databases">
        <title>Genome of Basidiobolus ranarum AG-B5.</title>
        <authorList>
            <person name="Stajich J.E."/>
            <person name="Carter-House D."/>
            <person name="Gryganskyi A."/>
        </authorList>
    </citation>
    <scope>NUCLEOTIDE SEQUENCE [LARGE SCALE GENOMIC DNA]</scope>
    <source>
        <strain evidence="2 3">AG-B5</strain>
    </source>
</reference>
<evidence type="ECO:0000256" key="1">
    <source>
        <dbReference type="SAM" id="MobiDB-lite"/>
    </source>
</evidence>
<feature type="compositionally biased region" description="Basic and acidic residues" evidence="1">
    <location>
        <begin position="32"/>
        <end position="47"/>
    </location>
</feature>
<organism evidence="2 3">
    <name type="scientific">Basidiobolus ranarum</name>
    <dbReference type="NCBI Taxonomy" id="34480"/>
    <lineage>
        <taxon>Eukaryota</taxon>
        <taxon>Fungi</taxon>
        <taxon>Fungi incertae sedis</taxon>
        <taxon>Zoopagomycota</taxon>
        <taxon>Entomophthoromycotina</taxon>
        <taxon>Basidiobolomycetes</taxon>
        <taxon>Basidiobolales</taxon>
        <taxon>Basidiobolaceae</taxon>
        <taxon>Basidiobolus</taxon>
    </lineage>
</organism>
<feature type="region of interest" description="Disordered" evidence="1">
    <location>
        <begin position="30"/>
        <end position="57"/>
    </location>
</feature>
<accession>A0ABR2VLA4</accession>
<evidence type="ECO:0000313" key="2">
    <source>
        <dbReference type="EMBL" id="KAK9670750.1"/>
    </source>
</evidence>
<dbReference type="Proteomes" id="UP001479436">
    <property type="component" value="Unassembled WGS sequence"/>
</dbReference>
<gene>
    <name evidence="2" type="ORF">K7432_017528</name>
</gene>
<keyword evidence="3" id="KW-1185">Reference proteome</keyword>
<proteinExistence type="predicted"/>
<name>A0ABR2VLA4_9FUNG</name>
<protein>
    <submittedName>
        <fullName evidence="2">Uncharacterized protein</fullName>
    </submittedName>
</protein>